<organism evidence="2 3">
    <name type="scientific">Methylobacterium brachiatum</name>
    <dbReference type="NCBI Taxonomy" id="269660"/>
    <lineage>
        <taxon>Bacteria</taxon>
        <taxon>Pseudomonadati</taxon>
        <taxon>Pseudomonadota</taxon>
        <taxon>Alphaproteobacteria</taxon>
        <taxon>Hyphomicrobiales</taxon>
        <taxon>Methylobacteriaceae</taxon>
        <taxon>Methylobacterium</taxon>
    </lineage>
</organism>
<name>A0ABV1RAF4_9HYPH</name>
<dbReference type="Proteomes" id="UP001432995">
    <property type="component" value="Unassembled WGS sequence"/>
</dbReference>
<reference evidence="2" key="1">
    <citation type="submission" date="2024-06" db="EMBL/GenBank/DDBJ databases">
        <authorList>
            <person name="Campbell A.G."/>
        </authorList>
    </citation>
    <scope>NUCLEOTIDE SEQUENCE</scope>
    <source>
        <strain evidence="2">EM17</strain>
    </source>
</reference>
<feature type="transmembrane region" description="Helical" evidence="1">
    <location>
        <begin position="12"/>
        <end position="40"/>
    </location>
</feature>
<keyword evidence="1" id="KW-0812">Transmembrane</keyword>
<accession>A0ABV1RAF4</accession>
<keyword evidence="3" id="KW-1185">Reference proteome</keyword>
<evidence type="ECO:0000313" key="2">
    <source>
        <dbReference type="EMBL" id="MER2291828.1"/>
    </source>
</evidence>
<proteinExistence type="predicted"/>
<evidence type="ECO:0000313" key="3">
    <source>
        <dbReference type="Proteomes" id="UP001432995"/>
    </source>
</evidence>
<gene>
    <name evidence="2" type="ORF">ABS770_26580</name>
</gene>
<dbReference type="RefSeq" id="WP_007558205.1">
    <property type="nucleotide sequence ID" value="NZ_JBELQD010000060.1"/>
</dbReference>
<evidence type="ECO:0000256" key="1">
    <source>
        <dbReference type="SAM" id="Phobius"/>
    </source>
</evidence>
<keyword evidence="1" id="KW-1133">Transmembrane helix</keyword>
<keyword evidence="1" id="KW-0472">Membrane</keyword>
<sequence>MLHSINSKLSIAQAAVTLSLVLSITAPLLTGVAALLWAGFVAPALDELPETAAPRDLRTW</sequence>
<dbReference type="EMBL" id="JBELQD010000060">
    <property type="protein sequence ID" value="MER2291828.1"/>
    <property type="molecule type" value="Genomic_DNA"/>
</dbReference>
<comment type="caution">
    <text evidence="2">The sequence shown here is derived from an EMBL/GenBank/DDBJ whole genome shotgun (WGS) entry which is preliminary data.</text>
</comment>
<protein>
    <submittedName>
        <fullName evidence="2">Uncharacterized protein</fullName>
    </submittedName>
</protein>